<name>T1ABW3_9ZZZZ</name>
<evidence type="ECO:0000313" key="3">
    <source>
        <dbReference type="EMBL" id="EQD38409.1"/>
    </source>
</evidence>
<dbReference type="EMBL" id="AUZY01010516">
    <property type="protein sequence ID" value="EQD38409.1"/>
    <property type="molecule type" value="Genomic_DNA"/>
</dbReference>
<feature type="domain" description="AB hydrolase-1" evidence="2">
    <location>
        <begin position="14"/>
        <end position="125"/>
    </location>
</feature>
<comment type="caution">
    <text evidence="3">The sequence shown here is derived from an EMBL/GenBank/DDBJ whole genome shotgun (WGS) entry which is preliminary data.</text>
</comment>
<dbReference type="GO" id="GO:0005737">
    <property type="term" value="C:cytoplasm"/>
    <property type="evidence" value="ECO:0007669"/>
    <property type="project" value="InterPro"/>
</dbReference>
<feature type="region of interest" description="Disordered" evidence="1">
    <location>
        <begin position="27"/>
        <end position="47"/>
    </location>
</feature>
<dbReference type="InterPro" id="IPR000073">
    <property type="entry name" value="AB_hydrolase_1"/>
</dbReference>
<dbReference type="GO" id="GO:0004177">
    <property type="term" value="F:aminopeptidase activity"/>
    <property type="evidence" value="ECO:0007669"/>
    <property type="project" value="UniProtKB-EC"/>
</dbReference>
<protein>
    <submittedName>
        <fullName evidence="3">TAP domain-containing protein</fullName>
    </submittedName>
</protein>
<feature type="non-terminal residue" evidence="3">
    <location>
        <position position="261"/>
    </location>
</feature>
<evidence type="ECO:0000259" key="2">
    <source>
        <dbReference type="Pfam" id="PF00561"/>
    </source>
</evidence>
<feature type="non-terminal residue" evidence="3">
    <location>
        <position position="1"/>
    </location>
</feature>
<dbReference type="PANTHER" id="PTHR43722">
    <property type="entry name" value="PROLINE IMINOPEPTIDASE"/>
    <property type="match status" value="1"/>
</dbReference>
<evidence type="ECO:0000256" key="1">
    <source>
        <dbReference type="SAM" id="MobiDB-lite"/>
    </source>
</evidence>
<dbReference type="SUPFAM" id="SSF53474">
    <property type="entry name" value="alpha/beta-Hydrolases"/>
    <property type="match status" value="1"/>
</dbReference>
<accession>T1ABW3</accession>
<proteinExistence type="predicted"/>
<dbReference type="AlphaFoldDB" id="T1ABW3"/>
<dbReference type="Gene3D" id="3.40.50.1820">
    <property type="entry name" value="alpha/beta hydrolase"/>
    <property type="match status" value="1"/>
</dbReference>
<sequence>LCRRRERLAPIHRDRDIVLVDQRGTGGSNALDCPQPRRGRHADAGPPTRAQIVAATEQCLRLLRKHAHVRDYTTDLAVGDLNRVRAALGYRRIDLYGSSYGTVVAQEYLRRFPRHVRSMILDGVVPPQVPIGALSALSAQRAVERIFADCAAATACRARFGNPVVTYRHVMSTLEAHPVEVTVADPTRGTPVSLRLGTYQLGQVLRLASYTPALAALLPLDLHAAAAGNYRPLAGQYLFIDRVYSHAIAVGMNNSVVCSED</sequence>
<dbReference type="InterPro" id="IPR005944">
    <property type="entry name" value="Pro_iminopeptidase"/>
</dbReference>
<dbReference type="GO" id="GO:0006508">
    <property type="term" value="P:proteolysis"/>
    <property type="evidence" value="ECO:0007669"/>
    <property type="project" value="InterPro"/>
</dbReference>
<dbReference type="PANTHER" id="PTHR43722:SF1">
    <property type="entry name" value="PROLINE IMINOPEPTIDASE"/>
    <property type="match status" value="1"/>
</dbReference>
<organism evidence="3">
    <name type="scientific">mine drainage metagenome</name>
    <dbReference type="NCBI Taxonomy" id="410659"/>
    <lineage>
        <taxon>unclassified sequences</taxon>
        <taxon>metagenomes</taxon>
        <taxon>ecological metagenomes</taxon>
    </lineage>
</organism>
<gene>
    <name evidence="3" type="ORF">B1B_15812</name>
</gene>
<reference evidence="3" key="1">
    <citation type="submission" date="2013-08" db="EMBL/GenBank/DDBJ databases">
        <authorList>
            <person name="Mendez C."/>
            <person name="Richter M."/>
            <person name="Ferrer M."/>
            <person name="Sanchez J."/>
        </authorList>
    </citation>
    <scope>NUCLEOTIDE SEQUENCE</scope>
</reference>
<dbReference type="Pfam" id="PF00561">
    <property type="entry name" value="Abhydrolase_1"/>
    <property type="match status" value="1"/>
</dbReference>
<dbReference type="InterPro" id="IPR029058">
    <property type="entry name" value="AB_hydrolase_fold"/>
</dbReference>
<reference evidence="3" key="2">
    <citation type="journal article" date="2014" name="ISME J.">
        <title>Microbial stratification in low pH oxic and suboxic macroscopic growths along an acid mine drainage.</title>
        <authorList>
            <person name="Mendez-Garcia C."/>
            <person name="Mesa V."/>
            <person name="Sprenger R.R."/>
            <person name="Richter M."/>
            <person name="Diez M.S."/>
            <person name="Solano J."/>
            <person name="Bargiela R."/>
            <person name="Golyshina O.V."/>
            <person name="Manteca A."/>
            <person name="Ramos J.L."/>
            <person name="Gallego J.R."/>
            <person name="Llorente I."/>
            <person name="Martins Dos Santos V.A."/>
            <person name="Jensen O.N."/>
            <person name="Pelaez A.I."/>
            <person name="Sanchez J."/>
            <person name="Ferrer M."/>
        </authorList>
    </citation>
    <scope>NUCLEOTIDE SEQUENCE</scope>
</reference>